<comment type="caution">
    <text evidence="8">The sequence shown here is derived from an EMBL/GenBank/DDBJ whole genome shotgun (WGS) entry which is preliminary data.</text>
</comment>
<dbReference type="RefSeq" id="WP_188367685.1">
    <property type="nucleotide sequence ID" value="NZ_BMDT01000006.1"/>
</dbReference>
<reference evidence="8" key="1">
    <citation type="journal article" date="2014" name="Int. J. Syst. Evol. Microbiol.">
        <title>Complete genome sequence of Corynebacterium casei LMG S-19264T (=DSM 44701T), isolated from a smear-ripened cheese.</title>
        <authorList>
            <consortium name="US DOE Joint Genome Institute (JGI-PGF)"/>
            <person name="Walter F."/>
            <person name="Albersmeier A."/>
            <person name="Kalinowski J."/>
            <person name="Ruckert C."/>
        </authorList>
    </citation>
    <scope>NUCLEOTIDE SEQUENCE</scope>
    <source>
        <strain evidence="8">CCM 8433</strain>
    </source>
</reference>
<gene>
    <name evidence="8" type="ORF">GCM10011482_14990</name>
</gene>
<name>A0A917JEQ2_9ENTE</name>
<evidence type="ECO:0000256" key="4">
    <source>
        <dbReference type="ARBA" id="ARBA00022692"/>
    </source>
</evidence>
<evidence type="ECO:0000256" key="6">
    <source>
        <dbReference type="ARBA" id="ARBA00023136"/>
    </source>
</evidence>
<proteinExistence type="inferred from homology"/>
<dbReference type="PANTHER" id="PTHR33884:SF3">
    <property type="entry name" value="UPF0410 PROTEIN YMGE"/>
    <property type="match status" value="1"/>
</dbReference>
<keyword evidence="6 7" id="KW-0472">Membrane</keyword>
<keyword evidence="9" id="KW-1185">Reference proteome</keyword>
<evidence type="ECO:0000256" key="7">
    <source>
        <dbReference type="SAM" id="Phobius"/>
    </source>
</evidence>
<comment type="subcellular location">
    <subcellularLocation>
        <location evidence="1">Cell membrane</location>
        <topology evidence="1">Multi-pass membrane protein</topology>
    </subcellularLocation>
</comment>
<evidence type="ECO:0000256" key="2">
    <source>
        <dbReference type="ARBA" id="ARBA00011006"/>
    </source>
</evidence>
<feature type="transmembrane region" description="Helical" evidence="7">
    <location>
        <begin position="6"/>
        <end position="22"/>
    </location>
</feature>
<feature type="transmembrane region" description="Helical" evidence="7">
    <location>
        <begin position="27"/>
        <end position="45"/>
    </location>
</feature>
<evidence type="ECO:0000256" key="5">
    <source>
        <dbReference type="ARBA" id="ARBA00022989"/>
    </source>
</evidence>
<dbReference type="Proteomes" id="UP000622610">
    <property type="component" value="Unassembled WGS sequence"/>
</dbReference>
<organism evidence="8 9">
    <name type="scientific">Enterococcus alcedinis</name>
    <dbReference type="NCBI Taxonomy" id="1274384"/>
    <lineage>
        <taxon>Bacteria</taxon>
        <taxon>Bacillati</taxon>
        <taxon>Bacillota</taxon>
        <taxon>Bacilli</taxon>
        <taxon>Lactobacillales</taxon>
        <taxon>Enterococcaceae</taxon>
        <taxon>Enterococcus</taxon>
    </lineage>
</organism>
<dbReference type="InterPro" id="IPR007341">
    <property type="entry name" value="Transgly_assoc"/>
</dbReference>
<dbReference type="PANTHER" id="PTHR33884">
    <property type="entry name" value="UPF0410 PROTEIN YMGE"/>
    <property type="match status" value="1"/>
</dbReference>
<dbReference type="EMBL" id="BMDT01000006">
    <property type="protein sequence ID" value="GGI65845.1"/>
    <property type="molecule type" value="Genomic_DNA"/>
</dbReference>
<sequence length="81" mass="8586">MSWLWTMIAGAIIGMIAGMVTGEKRGCIFNIIAGIIGSSIGERLFSSWGGPKLGGMYLLPSVVGAIIFVAIVSFFFGRKSQ</sequence>
<evidence type="ECO:0000313" key="9">
    <source>
        <dbReference type="Proteomes" id="UP000622610"/>
    </source>
</evidence>
<keyword evidence="3" id="KW-1003">Cell membrane</keyword>
<evidence type="ECO:0000256" key="1">
    <source>
        <dbReference type="ARBA" id="ARBA00004651"/>
    </source>
</evidence>
<dbReference type="Pfam" id="PF04226">
    <property type="entry name" value="Transgly_assoc"/>
    <property type="match status" value="1"/>
</dbReference>
<keyword evidence="4 7" id="KW-0812">Transmembrane</keyword>
<evidence type="ECO:0000313" key="8">
    <source>
        <dbReference type="EMBL" id="GGI65845.1"/>
    </source>
</evidence>
<dbReference type="GO" id="GO:0005886">
    <property type="term" value="C:plasma membrane"/>
    <property type="evidence" value="ECO:0007669"/>
    <property type="project" value="UniProtKB-SubCell"/>
</dbReference>
<comment type="similarity">
    <text evidence="2">Belongs to the UPF0410 family.</text>
</comment>
<dbReference type="AlphaFoldDB" id="A0A917JEQ2"/>
<reference evidence="8" key="2">
    <citation type="submission" date="2020-09" db="EMBL/GenBank/DDBJ databases">
        <authorList>
            <person name="Sun Q."/>
            <person name="Sedlacek I."/>
        </authorList>
    </citation>
    <scope>NUCLEOTIDE SEQUENCE</scope>
    <source>
        <strain evidence="8">CCM 8433</strain>
    </source>
</reference>
<accession>A0A917JEQ2</accession>
<protein>
    <submittedName>
        <fullName evidence="8">Membrane protein</fullName>
    </submittedName>
</protein>
<keyword evidence="5 7" id="KW-1133">Transmembrane helix</keyword>
<feature type="transmembrane region" description="Helical" evidence="7">
    <location>
        <begin position="57"/>
        <end position="77"/>
    </location>
</feature>
<evidence type="ECO:0000256" key="3">
    <source>
        <dbReference type="ARBA" id="ARBA00022475"/>
    </source>
</evidence>